<sequence length="94" mass="10221">MTTSLAFRADTRVFLIDLTRTEPTDDPQGSRDWFNRAKTLEFNSPAEPMDTLQQAPPTGATTVDAPGVTSFVTGANALVVAVRIPIDRNDHVCC</sequence>
<organism evidence="1 2">
    <name type="scientific">Mycobacterium europaeum</name>
    <dbReference type="NCBI Taxonomy" id="761804"/>
    <lineage>
        <taxon>Bacteria</taxon>
        <taxon>Bacillati</taxon>
        <taxon>Actinomycetota</taxon>
        <taxon>Actinomycetes</taxon>
        <taxon>Mycobacteriales</taxon>
        <taxon>Mycobacteriaceae</taxon>
        <taxon>Mycobacterium</taxon>
        <taxon>Mycobacterium simiae complex</taxon>
    </lineage>
</organism>
<evidence type="ECO:0000313" key="2">
    <source>
        <dbReference type="Proteomes" id="UP000199601"/>
    </source>
</evidence>
<dbReference type="AlphaFoldDB" id="A0A0U1DML0"/>
<gene>
    <name evidence="1" type="ORF">BN000_04478</name>
</gene>
<reference evidence="2" key="1">
    <citation type="submission" date="2015-03" db="EMBL/GenBank/DDBJ databases">
        <authorList>
            <person name="Urmite Genomes"/>
        </authorList>
    </citation>
    <scope>NUCLEOTIDE SEQUENCE [LARGE SCALE GENOMIC DNA]</scope>
    <source>
        <strain evidence="2">CSUR P1344</strain>
    </source>
</reference>
<accession>A0A0U1DML0</accession>
<dbReference type="Proteomes" id="UP000199601">
    <property type="component" value="Unassembled WGS sequence"/>
</dbReference>
<dbReference type="RefSeq" id="WP_090422746.1">
    <property type="nucleotide sequence ID" value="NZ_CTEC01000002.1"/>
</dbReference>
<proteinExistence type="predicted"/>
<name>A0A0U1DML0_9MYCO</name>
<keyword evidence="2" id="KW-1185">Reference proteome</keyword>
<dbReference type="EMBL" id="CTEC01000002">
    <property type="protein sequence ID" value="CQD19281.1"/>
    <property type="molecule type" value="Genomic_DNA"/>
</dbReference>
<protein>
    <submittedName>
        <fullName evidence="1">Uncharacterized protein</fullName>
    </submittedName>
</protein>
<evidence type="ECO:0000313" key="1">
    <source>
        <dbReference type="EMBL" id="CQD19281.1"/>
    </source>
</evidence>